<feature type="compositionally biased region" description="Basic and acidic residues" evidence="1">
    <location>
        <begin position="846"/>
        <end position="855"/>
    </location>
</feature>
<feature type="compositionally biased region" description="Polar residues" evidence="1">
    <location>
        <begin position="270"/>
        <end position="286"/>
    </location>
</feature>
<feature type="region of interest" description="Disordered" evidence="1">
    <location>
        <begin position="823"/>
        <end position="873"/>
    </location>
</feature>
<accession>A0ABD3QS53</accession>
<feature type="region of interest" description="Disordered" evidence="1">
    <location>
        <begin position="399"/>
        <end position="457"/>
    </location>
</feature>
<dbReference type="AlphaFoldDB" id="A0ABD3QS53"/>
<feature type="compositionally biased region" description="Low complexity" evidence="1">
    <location>
        <begin position="430"/>
        <end position="445"/>
    </location>
</feature>
<gene>
    <name evidence="4" type="ORF">HJC23_008977</name>
    <name evidence="3" type="ORF">HJC23_011616</name>
</gene>
<evidence type="ECO:0000256" key="1">
    <source>
        <dbReference type="SAM" id="MobiDB-lite"/>
    </source>
</evidence>
<dbReference type="EMBL" id="JABMIG020000003">
    <property type="protein sequence ID" value="KAL3805270.1"/>
    <property type="molecule type" value="Genomic_DNA"/>
</dbReference>
<feature type="compositionally biased region" description="Low complexity" evidence="1">
    <location>
        <begin position="287"/>
        <end position="331"/>
    </location>
</feature>
<reference evidence="3 5" key="1">
    <citation type="journal article" date="2020" name="G3 (Bethesda)">
        <title>Improved Reference Genome for Cyclotella cryptica CCMP332, a Model for Cell Wall Morphogenesis, Salinity Adaptation, and Lipid Production in Diatoms (Bacillariophyta).</title>
        <authorList>
            <person name="Roberts W.R."/>
            <person name="Downey K.M."/>
            <person name="Ruck E.C."/>
            <person name="Traller J.C."/>
            <person name="Alverson A.J."/>
        </authorList>
    </citation>
    <scope>NUCLEOTIDE SEQUENCE [LARGE SCALE GENOMIC DNA]</scope>
    <source>
        <strain evidence="3 5">CCMP332</strain>
    </source>
</reference>
<evidence type="ECO:0000313" key="3">
    <source>
        <dbReference type="EMBL" id="KAL3802993.1"/>
    </source>
</evidence>
<feature type="region of interest" description="Disordered" evidence="1">
    <location>
        <begin position="679"/>
        <end position="703"/>
    </location>
</feature>
<feature type="region of interest" description="Disordered" evidence="1">
    <location>
        <begin position="144"/>
        <end position="165"/>
    </location>
</feature>
<comment type="caution">
    <text evidence="3">The sequence shown here is derived from an EMBL/GenBank/DDBJ whole genome shotgun (WGS) entry which is preliminary data.</text>
</comment>
<proteinExistence type="predicted"/>
<evidence type="ECO:0000256" key="2">
    <source>
        <dbReference type="SAM" id="SignalP"/>
    </source>
</evidence>
<name>A0ABD3QS53_9STRA</name>
<feature type="compositionally biased region" description="Basic and acidic residues" evidence="1">
    <location>
        <begin position="863"/>
        <end position="873"/>
    </location>
</feature>
<evidence type="ECO:0000313" key="5">
    <source>
        <dbReference type="Proteomes" id="UP001516023"/>
    </source>
</evidence>
<feature type="chain" id="PRO_5044724950" evidence="2">
    <location>
        <begin position="23"/>
        <end position="873"/>
    </location>
</feature>
<reference evidence="3" key="2">
    <citation type="submission" date="2024-11" db="EMBL/GenBank/DDBJ databases">
        <authorList>
            <person name="Roberts W.R."/>
            <person name="Alverson A.J."/>
        </authorList>
    </citation>
    <scope>NUCLEOTIDE SEQUENCE</scope>
    <source>
        <strain evidence="3">CCMP332</strain>
    </source>
</reference>
<evidence type="ECO:0000313" key="4">
    <source>
        <dbReference type="EMBL" id="KAL3805270.1"/>
    </source>
</evidence>
<feature type="compositionally biased region" description="Polar residues" evidence="1">
    <location>
        <begin position="332"/>
        <end position="375"/>
    </location>
</feature>
<feature type="region of interest" description="Disordered" evidence="1">
    <location>
        <begin position="265"/>
        <end position="384"/>
    </location>
</feature>
<dbReference type="Proteomes" id="UP001516023">
    <property type="component" value="Unassembled WGS sequence"/>
</dbReference>
<sequence length="873" mass="93560">MMPLESKLIAILCLSLVANSFARSKITVRQLGHHSHKSGSDKQAALISSAVGKSDKIHATEDVAIWAVENHGASAETLTASPKSSKSVVVNSSYSSEPYEYEGGKSGKEVIKPSSEQNMSMSMMTTAPSSSDMSMVYMVKGKSGKSEYMHSPSNNGLGHHEKTSSGTIMGTKAAKAMTSLHSSSDLSMSMFDAGMTWSGKAEKPLTTFFIKTSSNADDNMGQSVGKAGKASEYETIHIETTTITYESTGNAEMIKAKSSKSYGAYEAESSHNQGSSSSKASKPTLNSGATSSASGESSKSPSPISTNNAVVSGTSSNTSSKSNKSPSFSTTASANGSSKSAKYPTVSPSIAPGSSINPTVSSNSLGATTNVTGLNSGEKPEDTTSLLTLAPTPAMDLKSDAAPVHAGSHSAPSSLSGANIPTSSPKDNRYTPSTETPTTYTYEPTAFDEPSTSELSNGGETSIAINPFALSLHTNSPSSNLDPETVRVVTMEHLVHSFRNYASGGYVLNRLKLVLLDPEGERKLLSRRGLQSFDEYELIFGGILYFQTGTNTPSMGDIDSIVKSSFTGTRLDYYVNLLQEAGMSVGSVSYIEDIVTPHDESTSSQKWRTISVSLGGAVGGLALVATGVHVYYKKHRMVLKSEMRDIESGRFVIKLKDEAEVEEFPGLNICQSTVANTENDTLDDRSVPSTVQHNPHEDVPSLSSRSLDAIEQEKYDPRISPLEEPPTRYISVFTVKKDVQGKSLEEIDLRSLVISYLSKMLKKFPNTYLLPYDKESTLPPITNIRNIPDGLEELEQYVGNARVDEGSGKVMFNLRVESDMPVSKMKGSKNSRVNMPPPPPGPSEFVDAKVSKESMQETDEAHEEIKDFEDVSI</sequence>
<dbReference type="EMBL" id="JABMIG020000016">
    <property type="protein sequence ID" value="KAL3802993.1"/>
    <property type="molecule type" value="Genomic_DNA"/>
</dbReference>
<feature type="compositionally biased region" description="Polar residues" evidence="1">
    <location>
        <begin position="410"/>
        <end position="425"/>
    </location>
</feature>
<organism evidence="3 5">
    <name type="scientific">Cyclotella cryptica</name>
    <dbReference type="NCBI Taxonomy" id="29204"/>
    <lineage>
        <taxon>Eukaryota</taxon>
        <taxon>Sar</taxon>
        <taxon>Stramenopiles</taxon>
        <taxon>Ochrophyta</taxon>
        <taxon>Bacillariophyta</taxon>
        <taxon>Coscinodiscophyceae</taxon>
        <taxon>Thalassiosirophycidae</taxon>
        <taxon>Stephanodiscales</taxon>
        <taxon>Stephanodiscaceae</taxon>
        <taxon>Cyclotella</taxon>
    </lineage>
</organism>
<keyword evidence="5" id="KW-1185">Reference proteome</keyword>
<feature type="signal peptide" evidence="2">
    <location>
        <begin position="1"/>
        <end position="22"/>
    </location>
</feature>
<keyword evidence="2" id="KW-0732">Signal</keyword>
<protein>
    <submittedName>
        <fullName evidence="3">Uncharacterized protein</fullName>
    </submittedName>
</protein>